<sequence length="1239" mass="141355">MKTAEELEKITDRAKFELLVTSVLRKDNRDYAAIIHTGINAQGETIRSPLDGFCRVPESVPPRFIVVEHTTTDRDGLEKKWLYDHSTAKSTNVSESKDGDLLKAGREAQKVRKDFPDAKFTVILTTNQHLSKGVELLNKVYKKAAELGVDVDIWEQSRLVDFLDSTPEGHWLRKEHLHIEAQMLSESLLGRLCEQSLANYEKQFLTSPNSWVYREIESQIEKGTHTNTYTIQLLIGESGSGKSAAAYQILKKHLGSGGYGLWVSDEWLRECTSLETAIDRVLRDLYPSLLPDAGRVALRIIPEGSRLLLIVDDVNRANNPTRQVENLVNWSKPKQSEPSDLPSSFSPYFVICPVWSQILGSISRDLNETAWVNNVFISSMTSAEGMVAVQTTTSDAGMEITNTEAISLATSLGNDPILIGLFASLLSSTQPCELNSLTENVVERFIKTAIKQVSSSPGTLLEIEYRDALSSLATFMLKNRRLFPKWKEIRNWFRESPDELTALRELTRHEKLCRLTPEKKFIFRHDRIQQTLLVESMIEILTDTNLDLDILYEPFYAEIIGRAIARSPQSKVFLRELRNQLPLALVEATRCFGTPTTDYHQAIIEEVKEWANSSATTGSVPESVLDAICWSLRETNSSAVLEITKKFPAYRPVLLARLRNGCTVSGVRYCIYEKNRYYFVPSCKDSLREQILEQAKHHHKEKLLIELRQILKSYDATDELRDGALTLAGFLGFPELEDDIETCWQLATDKTFVLPAAIWAVIQCCSTEFKKLLDPLVTYWAGLSDEKDLYGIFCWTLVYGLNDEVINYFIAQCNVHKSLHWSIANIFLPIAIEHPDVLEWLLKTVADIQRVETDSDELSHWAHIFASLWVRIRSANSNRQKLSQTSMERLRILWQSLESEDFLKQKAFDLWIESADNNQLQDLKAVQSNSTFFYKALEKRIELGDQTVVKEILPLIAMHTCWLQFAHQVWCDEVMTAAESYLESFKDNIPTDFSGGWLDEHYTLSNLLTLIPLKDAEMLLEKYWAYLGYSPPFIQAALYIGTSRCINLATFSINRCLGHVSVFKGISVTFGCSIHKKKDYLTVQHLERLVPYLNYLDECELWLLEQICQQLGVPEWGQKYLATKLNESHRKEYYPSNDDLLQELDELAAKENGVWRVTNWLDKFEKRHVSKSRALTIVDCWLAFNPTVKGLQIAAACIQSVGTRKDLSILDQYTIEGSPNEIAKIKESTRFAVYRGALD</sequence>
<dbReference type="SUPFAM" id="SSF52540">
    <property type="entry name" value="P-loop containing nucleoside triphosphate hydrolases"/>
    <property type="match status" value="1"/>
</dbReference>
<protein>
    <submittedName>
        <fullName evidence="1">ATP-binding protein</fullName>
    </submittedName>
</protein>
<evidence type="ECO:0000313" key="1">
    <source>
        <dbReference type="EMBL" id="MBW4547079.1"/>
    </source>
</evidence>
<proteinExistence type="predicted"/>
<dbReference type="Proteomes" id="UP000753908">
    <property type="component" value="Unassembled WGS sequence"/>
</dbReference>
<evidence type="ECO:0000313" key="2">
    <source>
        <dbReference type="Proteomes" id="UP000753908"/>
    </source>
</evidence>
<name>A0A951UBN5_9CYAN</name>
<dbReference type="InterPro" id="IPR027417">
    <property type="entry name" value="P-loop_NTPase"/>
</dbReference>
<dbReference type="GO" id="GO:0005524">
    <property type="term" value="F:ATP binding"/>
    <property type="evidence" value="ECO:0007669"/>
    <property type="project" value="UniProtKB-KW"/>
</dbReference>
<accession>A0A951UBN5</accession>
<keyword evidence="1" id="KW-0547">Nucleotide-binding</keyword>
<comment type="caution">
    <text evidence="1">The sequence shown here is derived from an EMBL/GenBank/DDBJ whole genome shotgun (WGS) entry which is preliminary data.</text>
</comment>
<dbReference type="AlphaFoldDB" id="A0A951UBN5"/>
<gene>
    <name evidence="1" type="ORF">KME25_21945</name>
</gene>
<organism evidence="1 2">
    <name type="scientific">Symplocastrum torsivum CPER-KK1</name>
    <dbReference type="NCBI Taxonomy" id="450513"/>
    <lineage>
        <taxon>Bacteria</taxon>
        <taxon>Bacillati</taxon>
        <taxon>Cyanobacteriota</taxon>
        <taxon>Cyanophyceae</taxon>
        <taxon>Oscillatoriophycideae</taxon>
        <taxon>Oscillatoriales</taxon>
        <taxon>Microcoleaceae</taxon>
        <taxon>Symplocastrum</taxon>
    </lineage>
</organism>
<reference evidence="1" key="2">
    <citation type="journal article" date="2022" name="Microbiol. Resour. Announc.">
        <title>Metagenome Sequencing to Explore Phylogenomics of Terrestrial Cyanobacteria.</title>
        <authorList>
            <person name="Ward R.D."/>
            <person name="Stajich J.E."/>
            <person name="Johansen J.R."/>
            <person name="Huntemann M."/>
            <person name="Clum A."/>
            <person name="Foster B."/>
            <person name="Foster B."/>
            <person name="Roux S."/>
            <person name="Palaniappan K."/>
            <person name="Varghese N."/>
            <person name="Mukherjee S."/>
            <person name="Reddy T.B.K."/>
            <person name="Daum C."/>
            <person name="Copeland A."/>
            <person name="Chen I.A."/>
            <person name="Ivanova N.N."/>
            <person name="Kyrpides N.C."/>
            <person name="Shapiro N."/>
            <person name="Eloe-Fadrosh E.A."/>
            <person name="Pietrasiak N."/>
        </authorList>
    </citation>
    <scope>NUCLEOTIDE SEQUENCE</scope>
    <source>
        <strain evidence="1">CPER-KK1</strain>
    </source>
</reference>
<keyword evidence="1" id="KW-0067">ATP-binding</keyword>
<dbReference type="EMBL" id="JAHHIF010000034">
    <property type="protein sequence ID" value="MBW4547079.1"/>
    <property type="molecule type" value="Genomic_DNA"/>
</dbReference>
<reference evidence="1" key="1">
    <citation type="submission" date="2021-05" db="EMBL/GenBank/DDBJ databases">
        <authorList>
            <person name="Pietrasiak N."/>
            <person name="Ward R."/>
            <person name="Stajich J.E."/>
            <person name="Kurbessoian T."/>
        </authorList>
    </citation>
    <scope>NUCLEOTIDE SEQUENCE</scope>
    <source>
        <strain evidence="1">CPER-KK1</strain>
    </source>
</reference>